<evidence type="ECO:0000313" key="4">
    <source>
        <dbReference type="Proteomes" id="UP000193467"/>
    </source>
</evidence>
<feature type="compositionally biased region" description="Low complexity" evidence="2">
    <location>
        <begin position="103"/>
        <end position="113"/>
    </location>
</feature>
<keyword evidence="1" id="KW-0175">Coiled coil</keyword>
<feature type="region of interest" description="Disordered" evidence="2">
    <location>
        <begin position="82"/>
        <end position="164"/>
    </location>
</feature>
<dbReference type="GO" id="GO:0035493">
    <property type="term" value="P:SNARE complex assembly"/>
    <property type="evidence" value="ECO:0007669"/>
    <property type="project" value="TreeGrafter"/>
</dbReference>
<dbReference type="GO" id="GO:0000323">
    <property type="term" value="C:lytic vacuole"/>
    <property type="evidence" value="ECO:0007669"/>
    <property type="project" value="TreeGrafter"/>
</dbReference>
<dbReference type="GO" id="GO:0005768">
    <property type="term" value="C:endosome"/>
    <property type="evidence" value="ECO:0007669"/>
    <property type="project" value="TreeGrafter"/>
</dbReference>
<sequence>MTRGPRALPLSPKGVDRYRFGYAVFLLNTNIEQLMYSQGLTVIDLRNTLPNLKSLILALSYDPSHSEFTALTLSAPPSLFLPRDPSPLAETLSSTSDSEEDSNSSSSGEGRTTILVPRLRLPQTRLPTPFPSSRRISHPFHQPRRTNPLVPPLPPSKHSACAPPRPLRPSLPSAQTGSFPLTRWLPLCLQRIPSSVGLARRGRRGWLWRRRLSRSLMEGRRWWRRRRRRRC</sequence>
<name>A0A1Y2G2K6_9BASI</name>
<evidence type="ECO:0000313" key="3">
    <source>
        <dbReference type="EMBL" id="ORY89124.1"/>
    </source>
</evidence>
<proteinExistence type="predicted"/>
<dbReference type="PANTHER" id="PTHR15157:SF5">
    <property type="entry name" value="UV RADIATION RESISTANCE-ASSOCIATED GENE PROTEIN"/>
    <property type="match status" value="1"/>
</dbReference>
<dbReference type="STRING" id="106004.A0A1Y2G2K6"/>
<gene>
    <name evidence="3" type="ORF">BCR35DRAFT_192899</name>
</gene>
<dbReference type="PANTHER" id="PTHR15157">
    <property type="entry name" value="UV RADIATION RESISTANCE-ASSOCIATED GENE PROTEIN"/>
    <property type="match status" value="1"/>
</dbReference>
<comment type="caution">
    <text evidence="3">The sequence shown here is derived from an EMBL/GenBank/DDBJ whole genome shotgun (WGS) entry which is preliminary data.</text>
</comment>
<organism evidence="3 4">
    <name type="scientific">Leucosporidium creatinivorum</name>
    <dbReference type="NCBI Taxonomy" id="106004"/>
    <lineage>
        <taxon>Eukaryota</taxon>
        <taxon>Fungi</taxon>
        <taxon>Dikarya</taxon>
        <taxon>Basidiomycota</taxon>
        <taxon>Pucciniomycotina</taxon>
        <taxon>Microbotryomycetes</taxon>
        <taxon>Leucosporidiales</taxon>
        <taxon>Leucosporidium</taxon>
    </lineage>
</organism>
<dbReference type="OrthoDB" id="72772at2759"/>
<keyword evidence="4" id="KW-1185">Reference proteome</keyword>
<dbReference type="InParanoid" id="A0A1Y2G2K6"/>
<accession>A0A1Y2G2K6</accession>
<reference evidence="3 4" key="1">
    <citation type="submission" date="2016-07" db="EMBL/GenBank/DDBJ databases">
        <title>Pervasive Adenine N6-methylation of Active Genes in Fungi.</title>
        <authorList>
            <consortium name="DOE Joint Genome Institute"/>
            <person name="Mondo S.J."/>
            <person name="Dannebaum R.O."/>
            <person name="Kuo R.C."/>
            <person name="Labutti K."/>
            <person name="Haridas S."/>
            <person name="Kuo A."/>
            <person name="Salamov A."/>
            <person name="Ahrendt S.R."/>
            <person name="Lipzen A."/>
            <person name="Sullivan W."/>
            <person name="Andreopoulos W.B."/>
            <person name="Clum A."/>
            <person name="Lindquist E."/>
            <person name="Daum C."/>
            <person name="Ramamoorthy G.K."/>
            <person name="Gryganskyi A."/>
            <person name="Culley D."/>
            <person name="Magnuson J.K."/>
            <person name="James T.Y."/>
            <person name="O'Malley M.A."/>
            <person name="Stajich J.E."/>
            <person name="Spatafora J.W."/>
            <person name="Visel A."/>
            <person name="Grigoriev I.V."/>
        </authorList>
    </citation>
    <scope>NUCLEOTIDE SEQUENCE [LARGE SCALE GENOMIC DNA]</scope>
    <source>
        <strain evidence="3 4">62-1032</strain>
    </source>
</reference>
<dbReference type="Proteomes" id="UP000193467">
    <property type="component" value="Unassembled WGS sequence"/>
</dbReference>
<protein>
    <submittedName>
        <fullName evidence="3">Uncharacterized protein</fullName>
    </submittedName>
</protein>
<feature type="compositionally biased region" description="Basic residues" evidence="2">
    <location>
        <begin position="135"/>
        <end position="144"/>
    </location>
</feature>
<dbReference type="GO" id="GO:0000149">
    <property type="term" value="F:SNARE binding"/>
    <property type="evidence" value="ECO:0007669"/>
    <property type="project" value="TreeGrafter"/>
</dbReference>
<dbReference type="AlphaFoldDB" id="A0A1Y2G2K6"/>
<evidence type="ECO:0000256" key="2">
    <source>
        <dbReference type="SAM" id="MobiDB-lite"/>
    </source>
</evidence>
<evidence type="ECO:0000256" key="1">
    <source>
        <dbReference type="ARBA" id="ARBA00023054"/>
    </source>
</evidence>
<dbReference type="EMBL" id="MCGR01000007">
    <property type="protein sequence ID" value="ORY89124.1"/>
    <property type="molecule type" value="Genomic_DNA"/>
</dbReference>